<evidence type="ECO:0000313" key="1">
    <source>
        <dbReference type="EMBL" id="GAA4134434.1"/>
    </source>
</evidence>
<reference evidence="2" key="1">
    <citation type="journal article" date="2019" name="Int. J. Syst. Evol. Microbiol.">
        <title>The Global Catalogue of Microorganisms (GCM) 10K type strain sequencing project: providing services to taxonomists for standard genome sequencing and annotation.</title>
        <authorList>
            <consortium name="The Broad Institute Genomics Platform"/>
            <consortium name="The Broad Institute Genome Sequencing Center for Infectious Disease"/>
            <person name="Wu L."/>
            <person name="Ma J."/>
        </authorList>
    </citation>
    <scope>NUCLEOTIDE SEQUENCE [LARGE SCALE GENOMIC DNA]</scope>
    <source>
        <strain evidence="2">JCM 17386</strain>
    </source>
</reference>
<comment type="caution">
    <text evidence="1">The sequence shown here is derived from an EMBL/GenBank/DDBJ whole genome shotgun (WGS) entry which is preliminary data.</text>
</comment>
<accession>A0ABP7YD78</accession>
<evidence type="ECO:0008006" key="3">
    <source>
        <dbReference type="Google" id="ProtNLM"/>
    </source>
</evidence>
<protein>
    <recommendedName>
        <fullName evidence="3">DUF3858 domain-containing protein</fullName>
    </recommendedName>
</protein>
<dbReference type="RefSeq" id="WP_229355777.1">
    <property type="nucleotide sequence ID" value="NZ_BAABAO010000011.1"/>
</dbReference>
<organism evidence="1 2">
    <name type="scientific">Flavobacterium chungbukense</name>
    <dbReference type="NCBI Taxonomy" id="877464"/>
    <lineage>
        <taxon>Bacteria</taxon>
        <taxon>Pseudomonadati</taxon>
        <taxon>Bacteroidota</taxon>
        <taxon>Flavobacteriia</taxon>
        <taxon>Flavobacteriales</taxon>
        <taxon>Flavobacteriaceae</taxon>
        <taxon>Flavobacterium</taxon>
    </lineage>
</organism>
<gene>
    <name evidence="1" type="ORF">GCM10022250_29100</name>
</gene>
<dbReference type="Proteomes" id="UP001501333">
    <property type="component" value="Unassembled WGS sequence"/>
</dbReference>
<sequence length="135" mass="15723">METFAFETNNFVESIGGKLFINPLLFYAKTKNPFVQEKRQMEIYFGYPSQEKIIVNLEIPEGYDVETLPKPAKYVFQDNSIILLMNILKDGNKIQFSFSKDINSSIFASEDYDSLKMLFQKMIISLDQKIILKKI</sequence>
<dbReference type="EMBL" id="BAABAO010000011">
    <property type="protein sequence ID" value="GAA4134434.1"/>
    <property type="molecule type" value="Genomic_DNA"/>
</dbReference>
<keyword evidence="2" id="KW-1185">Reference proteome</keyword>
<evidence type="ECO:0000313" key="2">
    <source>
        <dbReference type="Proteomes" id="UP001501333"/>
    </source>
</evidence>
<dbReference type="Gene3D" id="2.60.120.1130">
    <property type="match status" value="1"/>
</dbReference>
<proteinExistence type="predicted"/>
<name>A0ABP7YD78_9FLAO</name>